<evidence type="ECO:0000313" key="1">
    <source>
        <dbReference type="EMBL" id="OGM06467.1"/>
    </source>
</evidence>
<dbReference type="InterPro" id="IPR045584">
    <property type="entry name" value="Pilin-like"/>
</dbReference>
<name>A0A1F7WV07_9BACT</name>
<dbReference type="Proteomes" id="UP000178735">
    <property type="component" value="Unassembled WGS sequence"/>
</dbReference>
<dbReference type="STRING" id="1817813.A2008_05235"/>
<dbReference type="SUPFAM" id="SSF54523">
    <property type="entry name" value="Pili subunits"/>
    <property type="match status" value="1"/>
</dbReference>
<proteinExistence type="predicted"/>
<comment type="caution">
    <text evidence="1">The sequence shown here is derived from an EMBL/GenBank/DDBJ whole genome shotgun (WGS) entry which is preliminary data.</text>
</comment>
<dbReference type="EMBL" id="MGFH01000062">
    <property type="protein sequence ID" value="OGM06467.1"/>
    <property type="molecule type" value="Genomic_DNA"/>
</dbReference>
<accession>A0A1F7WV07</accession>
<evidence type="ECO:0008006" key="3">
    <source>
        <dbReference type="Google" id="ProtNLM"/>
    </source>
</evidence>
<dbReference type="AlphaFoldDB" id="A0A1F7WV07"/>
<organism evidence="1 2">
    <name type="scientific">Candidatus Wallbacteria bacterium GWC2_49_35</name>
    <dbReference type="NCBI Taxonomy" id="1817813"/>
    <lineage>
        <taxon>Bacteria</taxon>
        <taxon>Candidatus Walliibacteriota</taxon>
    </lineage>
</organism>
<protein>
    <recommendedName>
        <fullName evidence="3">Type II secretion system protein GspG C-terminal domain-containing protein</fullName>
    </recommendedName>
</protein>
<evidence type="ECO:0000313" key="2">
    <source>
        <dbReference type="Proteomes" id="UP000178735"/>
    </source>
</evidence>
<reference evidence="1 2" key="1">
    <citation type="journal article" date="2016" name="Nat. Commun.">
        <title>Thousands of microbial genomes shed light on interconnected biogeochemical processes in an aquifer system.</title>
        <authorList>
            <person name="Anantharaman K."/>
            <person name="Brown C.T."/>
            <person name="Hug L.A."/>
            <person name="Sharon I."/>
            <person name="Castelle C.J."/>
            <person name="Probst A.J."/>
            <person name="Thomas B.C."/>
            <person name="Singh A."/>
            <person name="Wilkins M.J."/>
            <person name="Karaoz U."/>
            <person name="Brodie E.L."/>
            <person name="Williams K.H."/>
            <person name="Hubbard S.S."/>
            <person name="Banfield J.F."/>
        </authorList>
    </citation>
    <scope>NUCLEOTIDE SEQUENCE [LARGE SCALE GENOMIC DNA]</scope>
</reference>
<sequence length="114" mass="12845">MEAAMTISIIAILCMIAYPSAANYVKKTRDAALKKDLYVLRESIDKFYAAYSRYPKSLDELVEKSFIRAIPIDPVTGSYQTWKILPSKDDERDVFNVKSGADGADSESIAYENY</sequence>
<dbReference type="Gene3D" id="3.30.700.10">
    <property type="entry name" value="Glycoprotein, Type 4 Pilin"/>
    <property type="match status" value="1"/>
</dbReference>
<gene>
    <name evidence="1" type="ORF">A2008_05235</name>
</gene>